<feature type="region of interest" description="Disordered" evidence="1">
    <location>
        <begin position="266"/>
        <end position="324"/>
    </location>
</feature>
<feature type="compositionally biased region" description="Polar residues" evidence="1">
    <location>
        <begin position="21"/>
        <end position="30"/>
    </location>
</feature>
<protein>
    <recommendedName>
        <fullName evidence="2">DUF4211 domain-containing protein</fullName>
    </recommendedName>
</protein>
<feature type="domain" description="DUF4211" evidence="2">
    <location>
        <begin position="319"/>
        <end position="446"/>
    </location>
</feature>
<feature type="compositionally biased region" description="Basic residues" evidence="1">
    <location>
        <begin position="210"/>
        <end position="219"/>
    </location>
</feature>
<gene>
    <name evidence="3" type="ORF">O0I10_010551</name>
</gene>
<feature type="compositionally biased region" description="Acidic residues" evidence="1">
    <location>
        <begin position="449"/>
        <end position="465"/>
    </location>
</feature>
<proteinExistence type="predicted"/>
<dbReference type="PANTHER" id="PTHR14689">
    <property type="entry name" value="PHORBOL-ESTER_DAG-TYPE DOMAIN-CONTAINING PROTEIN"/>
    <property type="match status" value="1"/>
</dbReference>
<dbReference type="RefSeq" id="XP_058338666.1">
    <property type="nucleotide sequence ID" value="XM_058490530.1"/>
</dbReference>
<name>A0AAD7XXM9_9FUNG</name>
<feature type="compositionally biased region" description="Acidic residues" evidence="1">
    <location>
        <begin position="310"/>
        <end position="324"/>
    </location>
</feature>
<dbReference type="EMBL" id="JARTCD010000072">
    <property type="protein sequence ID" value="KAJ8653752.1"/>
    <property type="molecule type" value="Genomic_DNA"/>
</dbReference>
<comment type="caution">
    <text evidence="3">The sequence shown here is derived from an EMBL/GenBank/DDBJ whole genome shotgun (WGS) entry which is preliminary data.</text>
</comment>
<dbReference type="InterPro" id="IPR025451">
    <property type="entry name" value="DUF4211"/>
</dbReference>
<dbReference type="Pfam" id="PF13926">
    <property type="entry name" value="DUF4211"/>
    <property type="match status" value="1"/>
</dbReference>
<dbReference type="Proteomes" id="UP001234581">
    <property type="component" value="Unassembled WGS sequence"/>
</dbReference>
<dbReference type="GeneID" id="83217954"/>
<feature type="compositionally biased region" description="Acidic residues" evidence="1">
    <location>
        <begin position="279"/>
        <end position="302"/>
    </location>
</feature>
<reference evidence="3 4" key="1">
    <citation type="submission" date="2023-03" db="EMBL/GenBank/DDBJ databases">
        <title>Genome sequence of Lichtheimia ornata CBS 291.66.</title>
        <authorList>
            <person name="Mohabir J.T."/>
            <person name="Shea T.P."/>
            <person name="Kurbessoian T."/>
            <person name="Berby B."/>
            <person name="Fontaine J."/>
            <person name="Livny J."/>
            <person name="Gnirke A."/>
            <person name="Stajich J.E."/>
            <person name="Cuomo C.A."/>
        </authorList>
    </citation>
    <scope>NUCLEOTIDE SEQUENCE [LARGE SCALE GENOMIC DNA]</scope>
    <source>
        <strain evidence="3">CBS 291.66</strain>
    </source>
</reference>
<feature type="compositionally biased region" description="Acidic residues" evidence="1">
    <location>
        <begin position="168"/>
        <end position="179"/>
    </location>
</feature>
<feature type="compositionally biased region" description="Acidic residues" evidence="1">
    <location>
        <begin position="73"/>
        <end position="84"/>
    </location>
</feature>
<evidence type="ECO:0000313" key="3">
    <source>
        <dbReference type="EMBL" id="KAJ8653752.1"/>
    </source>
</evidence>
<evidence type="ECO:0000313" key="4">
    <source>
        <dbReference type="Proteomes" id="UP001234581"/>
    </source>
</evidence>
<keyword evidence="4" id="KW-1185">Reference proteome</keyword>
<dbReference type="AlphaFoldDB" id="A0AAD7XXM9"/>
<accession>A0AAD7XXM9</accession>
<feature type="compositionally biased region" description="Acidic residues" evidence="1">
    <location>
        <begin position="197"/>
        <end position="206"/>
    </location>
</feature>
<feature type="region of interest" description="Disordered" evidence="1">
    <location>
        <begin position="1"/>
        <end position="250"/>
    </location>
</feature>
<feature type="compositionally biased region" description="Acidic residues" evidence="1">
    <location>
        <begin position="225"/>
        <end position="242"/>
    </location>
</feature>
<evidence type="ECO:0000259" key="2">
    <source>
        <dbReference type="Pfam" id="PF13926"/>
    </source>
</evidence>
<dbReference type="GO" id="GO:0005634">
    <property type="term" value="C:nucleus"/>
    <property type="evidence" value="ECO:0007669"/>
    <property type="project" value="TreeGrafter"/>
</dbReference>
<evidence type="ECO:0000256" key="1">
    <source>
        <dbReference type="SAM" id="MobiDB-lite"/>
    </source>
</evidence>
<sequence length="562" mass="64058">MPLKQAKISYFINRARPPQNEPSQSTSVDNVESAVSPVASIPHAAMPAISGDSNDENKVVSQSTGKRKQDETVAPEEDDSDDSEPLFMTPTRRLKQRIKQSNHEEDEGTVDQANTSDDEDDDDIIKRRPRKQERDGSSIVDLDDDDDDEIVIKRRPRKQERDGSSTVDLDDDDDDDDEVTIQRRPRKRERDGSSIIDLEEEEDEDDSKPIPKRRLHQRRISNENPQEEDWKEDLEFLGENDVYEERTRGRKKSDYALALDRLKSRKRRDFAGEAGPMDDYCEHEDDESGSDESDDDDADDDTAASSIEQVDTDEEEQDDFVVDDDVIDGVKVVPSEKDDSAIALPDVFSTSRTQKFSTNFKVYVESLVYEHFGLDTQAPSLQSSVRVVERRVGGLMESLITSDAWLPEFKEALDKYPRWVTVGHCRGLTCEGCRQNRPASFQALLTFNPDDDDDDNNSEGEEEDEGRSFALGSECYKRANVYHQLAHFRSHTSDAVREEIESYPSMQSSIEEHVSNIIGTMHSDGFMSRLYTQVRQTFREAQLNYMKKKATAWITDESSEGE</sequence>
<organism evidence="3 4">
    <name type="scientific">Lichtheimia ornata</name>
    <dbReference type="NCBI Taxonomy" id="688661"/>
    <lineage>
        <taxon>Eukaryota</taxon>
        <taxon>Fungi</taxon>
        <taxon>Fungi incertae sedis</taxon>
        <taxon>Mucoromycota</taxon>
        <taxon>Mucoromycotina</taxon>
        <taxon>Mucoromycetes</taxon>
        <taxon>Mucorales</taxon>
        <taxon>Lichtheimiaceae</taxon>
        <taxon>Lichtheimia</taxon>
    </lineage>
</organism>
<feature type="region of interest" description="Disordered" evidence="1">
    <location>
        <begin position="446"/>
        <end position="469"/>
    </location>
</feature>
<dbReference type="PANTHER" id="PTHR14689:SF0">
    <property type="entry name" value="COILED-COIL DOMAIN-CONTAINING PROTEIN 82"/>
    <property type="match status" value="1"/>
</dbReference>